<accession>A0A7R9GYQ2</accession>
<proteinExistence type="predicted"/>
<evidence type="ECO:0000313" key="1">
    <source>
        <dbReference type="EMBL" id="CAD7399611.1"/>
    </source>
</evidence>
<organism evidence="1">
    <name type="scientific">Timema cristinae</name>
    <name type="common">Walking stick</name>
    <dbReference type="NCBI Taxonomy" id="61476"/>
    <lineage>
        <taxon>Eukaryota</taxon>
        <taxon>Metazoa</taxon>
        <taxon>Ecdysozoa</taxon>
        <taxon>Arthropoda</taxon>
        <taxon>Hexapoda</taxon>
        <taxon>Insecta</taxon>
        <taxon>Pterygota</taxon>
        <taxon>Neoptera</taxon>
        <taxon>Polyneoptera</taxon>
        <taxon>Phasmatodea</taxon>
        <taxon>Timematodea</taxon>
        <taxon>Timematoidea</taxon>
        <taxon>Timematidae</taxon>
        <taxon>Timema</taxon>
    </lineage>
</organism>
<reference evidence="1" key="1">
    <citation type="submission" date="2020-11" db="EMBL/GenBank/DDBJ databases">
        <authorList>
            <person name="Tran Van P."/>
        </authorList>
    </citation>
    <scope>NUCLEOTIDE SEQUENCE</scope>
</reference>
<dbReference type="EMBL" id="OC317887">
    <property type="protein sequence ID" value="CAD7399611.1"/>
    <property type="molecule type" value="Genomic_DNA"/>
</dbReference>
<sequence>MGKTGASYWREKTIETVSITRANSEHSRCVLRWSRHGRLRKHGVNGGGGGPGSREGGWRGQCKCGEKILGPTEQMKLTSSEDGQVEIKFLQEAAINTLSNGINVECEEDKKKSESISRPVCKNDVGVREKPESATLKGNSLVHLRKHWDNVKSKRKRELAEETLELMSSGQGPYKSHKPSCPKVEVAASPHPLPHTHFNCHLGYKWDGGAVAAAKLHQIFNSDMIVALRFTDPQTTSNASKSLSFLTPALQVSFSLFPSPESPTSLSFLPP</sequence>
<gene>
    <name evidence="1" type="ORF">TCEB3V08_LOCUS5091</name>
</gene>
<protein>
    <submittedName>
        <fullName evidence="1">Uncharacterized protein</fullName>
    </submittedName>
</protein>
<name>A0A7R9GYQ2_TIMCR</name>
<dbReference type="AlphaFoldDB" id="A0A7R9GYQ2"/>